<keyword evidence="3 8" id="KW-0812">Transmembrane</keyword>
<dbReference type="PANTHER" id="PTHR21143:SF133">
    <property type="entry name" value="GUSTATORY AND PHEROMONE RECEPTOR 32A-RELATED"/>
    <property type="match status" value="1"/>
</dbReference>
<dbReference type="GO" id="GO:0030425">
    <property type="term" value="C:dendrite"/>
    <property type="evidence" value="ECO:0007669"/>
    <property type="project" value="TreeGrafter"/>
</dbReference>
<accession>A0AB39ZIL3</accession>
<keyword evidence="5 8" id="KW-0472">Membrane</keyword>
<dbReference type="GO" id="GO:0005886">
    <property type="term" value="C:plasma membrane"/>
    <property type="evidence" value="ECO:0007669"/>
    <property type="project" value="UniProtKB-SubCell"/>
</dbReference>
<dbReference type="CTD" id="318158"/>
<evidence type="ECO:0000256" key="2">
    <source>
        <dbReference type="ARBA" id="ARBA00022475"/>
    </source>
</evidence>
<keyword evidence="2 8" id="KW-1003">Cell membrane</keyword>
<name>A0AB39ZIL3_DROSZ</name>
<feature type="transmembrane region" description="Helical" evidence="8">
    <location>
        <begin position="239"/>
        <end position="263"/>
    </location>
</feature>
<evidence type="ECO:0000256" key="6">
    <source>
        <dbReference type="ARBA" id="ARBA00023170"/>
    </source>
</evidence>
<dbReference type="RefSeq" id="XP_016936627.1">
    <property type="nucleotide sequence ID" value="XM_017081138.4"/>
</dbReference>
<dbReference type="GO" id="GO:0007635">
    <property type="term" value="P:chemosensory behavior"/>
    <property type="evidence" value="ECO:0007669"/>
    <property type="project" value="TreeGrafter"/>
</dbReference>
<dbReference type="InterPro" id="IPR013604">
    <property type="entry name" value="7TM_chemorcpt"/>
</dbReference>
<dbReference type="GO" id="GO:0007165">
    <property type="term" value="P:signal transduction"/>
    <property type="evidence" value="ECO:0007669"/>
    <property type="project" value="UniProtKB-KW"/>
</dbReference>
<comment type="caution">
    <text evidence="8">Lacks conserved residue(s) required for the propagation of feature annotation.</text>
</comment>
<evidence type="ECO:0000313" key="9">
    <source>
        <dbReference type="Proteomes" id="UP001652628"/>
    </source>
</evidence>
<dbReference type="Pfam" id="PF08395">
    <property type="entry name" value="7tm_7"/>
    <property type="match status" value="1"/>
</dbReference>
<dbReference type="GO" id="GO:0050909">
    <property type="term" value="P:sensory perception of taste"/>
    <property type="evidence" value="ECO:0007669"/>
    <property type="project" value="InterPro"/>
</dbReference>
<proteinExistence type="inferred from homology"/>
<evidence type="ECO:0000256" key="3">
    <source>
        <dbReference type="ARBA" id="ARBA00022692"/>
    </source>
</evidence>
<protein>
    <recommendedName>
        <fullName evidence="8">Gustatory receptor</fullName>
    </recommendedName>
</protein>
<evidence type="ECO:0000256" key="4">
    <source>
        <dbReference type="ARBA" id="ARBA00022989"/>
    </source>
</evidence>
<feature type="transmembrane region" description="Helical" evidence="8">
    <location>
        <begin position="203"/>
        <end position="227"/>
    </location>
</feature>
<reference evidence="10" key="1">
    <citation type="submission" date="2025-08" db="UniProtKB">
        <authorList>
            <consortium name="RefSeq"/>
        </authorList>
    </citation>
    <scope>IDENTIFICATION</scope>
</reference>
<comment type="similarity">
    <text evidence="8">Belongs to the insect chemoreceptor superfamily. Gustatory receptor (GR) family.</text>
</comment>
<keyword evidence="4 8" id="KW-1133">Transmembrane helix</keyword>
<comment type="function">
    <text evidence="8">Gustatory receptor which mediates acceptance or avoidance behavior, depending on its substrates.</text>
</comment>
<keyword evidence="9" id="KW-1185">Reference proteome</keyword>
<feature type="transmembrane region" description="Helical" evidence="8">
    <location>
        <begin position="318"/>
        <end position="339"/>
    </location>
</feature>
<evidence type="ECO:0000313" key="10">
    <source>
        <dbReference type="RefSeq" id="XP_016936627.1"/>
    </source>
</evidence>
<evidence type="ECO:0000256" key="8">
    <source>
        <dbReference type="RuleBase" id="RU363108"/>
    </source>
</evidence>
<keyword evidence="7 8" id="KW-0807">Transducer</keyword>
<dbReference type="Proteomes" id="UP001652628">
    <property type="component" value="Chromosome X"/>
</dbReference>
<keyword evidence="6 8" id="KW-0675">Receptor</keyword>
<dbReference type="GeneID" id="108014918"/>
<organism evidence="9 10">
    <name type="scientific">Drosophila suzukii</name>
    <name type="common">Spotted-wing drosophila fruit fly</name>
    <dbReference type="NCBI Taxonomy" id="28584"/>
    <lineage>
        <taxon>Eukaryota</taxon>
        <taxon>Metazoa</taxon>
        <taxon>Ecdysozoa</taxon>
        <taxon>Arthropoda</taxon>
        <taxon>Hexapoda</taxon>
        <taxon>Insecta</taxon>
        <taxon>Pterygota</taxon>
        <taxon>Neoptera</taxon>
        <taxon>Endopterygota</taxon>
        <taxon>Diptera</taxon>
        <taxon>Brachycera</taxon>
        <taxon>Muscomorpha</taxon>
        <taxon>Ephydroidea</taxon>
        <taxon>Drosophilidae</taxon>
        <taxon>Drosophila</taxon>
        <taxon>Sophophora</taxon>
    </lineage>
</organism>
<sequence length="341" mass="39062">MSLWLERCITGYFQLFGLVCGWSGNRLGRLLGSTFLVIILIELANEIVNYFKGALPNGDPLSSYFVKTIQSVNVAYKMVHSWIILTALFECQRVRRLLEQLPLVRGNSFIYRHFILELVLVGCGLTLILVEYNVGGLYLESTQYAFSLQAVRARYLQMMLMVHRLDGQLEQLHRRVVTRATDYKTLRYEYAHLAKLSRSLSRLYGLSLLQLNILCLGDCIIICNVYFMVEYLKAMPGNWFVFAQTMYVVLPTLVKISTMCAACQRCVAKSKHLQEQLNDQPGQTASDRSQIEGFALQIMQDPIQFDVCGIYHLNLQTLAGMFFFILEALVIFLQFVSLVRP</sequence>
<dbReference type="AlphaFoldDB" id="A0AB39ZIL3"/>
<dbReference type="GO" id="GO:0008049">
    <property type="term" value="P:male courtship behavior"/>
    <property type="evidence" value="ECO:0007669"/>
    <property type="project" value="TreeGrafter"/>
</dbReference>
<evidence type="ECO:0000256" key="5">
    <source>
        <dbReference type="ARBA" id="ARBA00023136"/>
    </source>
</evidence>
<comment type="subcellular location">
    <subcellularLocation>
        <location evidence="1 8">Cell membrane</location>
        <topology evidence="1 8">Multi-pass membrane protein</topology>
    </subcellularLocation>
</comment>
<dbReference type="GO" id="GO:0030424">
    <property type="term" value="C:axon"/>
    <property type="evidence" value="ECO:0007669"/>
    <property type="project" value="TreeGrafter"/>
</dbReference>
<evidence type="ECO:0000256" key="1">
    <source>
        <dbReference type="ARBA" id="ARBA00004651"/>
    </source>
</evidence>
<evidence type="ECO:0000256" key="7">
    <source>
        <dbReference type="ARBA" id="ARBA00023224"/>
    </source>
</evidence>
<feature type="transmembrane region" description="Helical" evidence="8">
    <location>
        <begin position="110"/>
        <end position="130"/>
    </location>
</feature>
<dbReference type="GO" id="GO:0043025">
    <property type="term" value="C:neuronal cell body"/>
    <property type="evidence" value="ECO:0007669"/>
    <property type="project" value="TreeGrafter"/>
</dbReference>
<gene>
    <name evidence="10" type="primary">Gr9a</name>
</gene>
<dbReference type="PANTHER" id="PTHR21143">
    <property type="entry name" value="INVERTEBRATE GUSTATORY RECEPTOR"/>
    <property type="match status" value="1"/>
</dbReference>